<dbReference type="Proteomes" id="UP001595923">
    <property type="component" value="Unassembled WGS sequence"/>
</dbReference>
<evidence type="ECO:0000256" key="2">
    <source>
        <dbReference type="ARBA" id="ARBA00023015"/>
    </source>
</evidence>
<dbReference type="EMBL" id="JBHSFQ010000015">
    <property type="protein sequence ID" value="MFC4563411.1"/>
    <property type="molecule type" value="Genomic_DNA"/>
</dbReference>
<evidence type="ECO:0000256" key="4">
    <source>
        <dbReference type="ARBA" id="ARBA00023163"/>
    </source>
</evidence>
<keyword evidence="2" id="KW-0805">Transcription regulation</keyword>
<evidence type="ECO:0000313" key="5">
    <source>
        <dbReference type="EMBL" id="MFC4563411.1"/>
    </source>
</evidence>
<reference evidence="6" key="1">
    <citation type="journal article" date="2019" name="Int. J. Syst. Evol. Microbiol.">
        <title>The Global Catalogue of Microorganisms (GCM) 10K type strain sequencing project: providing services to taxonomists for standard genome sequencing and annotation.</title>
        <authorList>
            <consortium name="The Broad Institute Genomics Platform"/>
            <consortium name="The Broad Institute Genome Sequencing Center for Infectious Disease"/>
            <person name="Wu L."/>
            <person name="Ma J."/>
        </authorList>
    </citation>
    <scope>NUCLEOTIDE SEQUENCE [LARGE SCALE GENOMIC DNA]</scope>
    <source>
        <strain evidence="6">XZYJ18</strain>
    </source>
</reference>
<organism evidence="5 6">
    <name type="scientific">Nocardiopsis mangrovi</name>
    <dbReference type="NCBI Taxonomy" id="1179818"/>
    <lineage>
        <taxon>Bacteria</taxon>
        <taxon>Bacillati</taxon>
        <taxon>Actinomycetota</taxon>
        <taxon>Actinomycetes</taxon>
        <taxon>Streptosporangiales</taxon>
        <taxon>Nocardiopsidaceae</taxon>
        <taxon>Nocardiopsis</taxon>
    </lineage>
</organism>
<dbReference type="RefSeq" id="WP_378575674.1">
    <property type="nucleotide sequence ID" value="NZ_JBHSFQ010000015.1"/>
</dbReference>
<sequence>MPRRKLGQLEAEVLAVLAGAGDHLSTAELCAELDGDPAYTTVNTVLFRLLDKRMVDRIPRGRGYAYRLVVDESEVAAERMFGHLRVASDPSGVLNQFVSGLHPEEAEALRAVLDQRREPS</sequence>
<dbReference type="InterPro" id="IPR036388">
    <property type="entry name" value="WH-like_DNA-bd_sf"/>
</dbReference>
<dbReference type="SUPFAM" id="SSF46785">
    <property type="entry name" value="Winged helix' DNA-binding domain"/>
    <property type="match status" value="1"/>
</dbReference>
<evidence type="ECO:0000256" key="1">
    <source>
        <dbReference type="ARBA" id="ARBA00011046"/>
    </source>
</evidence>
<dbReference type="InterPro" id="IPR005650">
    <property type="entry name" value="BlaI_family"/>
</dbReference>
<accession>A0ABV9DX94</accession>
<name>A0ABV9DX94_9ACTN</name>
<keyword evidence="6" id="KW-1185">Reference proteome</keyword>
<comment type="similarity">
    <text evidence="1">Belongs to the BlaI transcriptional regulatory family.</text>
</comment>
<keyword evidence="4" id="KW-0804">Transcription</keyword>
<proteinExistence type="inferred from homology"/>
<gene>
    <name evidence="5" type="ORF">ACFO4E_16220</name>
</gene>
<dbReference type="InterPro" id="IPR036390">
    <property type="entry name" value="WH_DNA-bd_sf"/>
</dbReference>
<keyword evidence="3" id="KW-0238">DNA-binding</keyword>
<dbReference type="Gene3D" id="1.10.10.10">
    <property type="entry name" value="Winged helix-like DNA-binding domain superfamily/Winged helix DNA-binding domain"/>
    <property type="match status" value="1"/>
</dbReference>
<evidence type="ECO:0000313" key="6">
    <source>
        <dbReference type="Proteomes" id="UP001595923"/>
    </source>
</evidence>
<comment type="caution">
    <text evidence="5">The sequence shown here is derived from an EMBL/GenBank/DDBJ whole genome shotgun (WGS) entry which is preliminary data.</text>
</comment>
<evidence type="ECO:0000256" key="3">
    <source>
        <dbReference type="ARBA" id="ARBA00023125"/>
    </source>
</evidence>
<dbReference type="Pfam" id="PF03965">
    <property type="entry name" value="Penicillinase_R"/>
    <property type="match status" value="1"/>
</dbReference>
<protein>
    <submittedName>
        <fullName evidence="5">BlaI/MecI/CopY family transcriptional regulator</fullName>
    </submittedName>
</protein>